<comment type="subcellular location">
    <subcellularLocation>
        <location evidence="1">Membrane</location>
        <topology evidence="1">Multi-pass membrane protein</topology>
    </subcellularLocation>
</comment>
<reference evidence="9 10" key="1">
    <citation type="submission" date="2016-02" db="EMBL/GenBank/DDBJ databases">
        <title>Genome analysis of coral dinoflagellate symbionts highlights evolutionary adaptations to a symbiotic lifestyle.</title>
        <authorList>
            <person name="Aranda M."/>
            <person name="Li Y."/>
            <person name="Liew Y.J."/>
            <person name="Baumgarten S."/>
            <person name="Simakov O."/>
            <person name="Wilson M."/>
            <person name="Piel J."/>
            <person name="Ashoor H."/>
            <person name="Bougouffa S."/>
            <person name="Bajic V.B."/>
            <person name="Ryu T."/>
            <person name="Ravasi T."/>
            <person name="Bayer T."/>
            <person name="Micklem G."/>
            <person name="Kim H."/>
            <person name="Bhak J."/>
            <person name="Lajeunesse T.C."/>
            <person name="Voolstra C.R."/>
        </authorList>
    </citation>
    <scope>NUCLEOTIDE SEQUENCE [LARGE SCALE GENOMIC DNA]</scope>
    <source>
        <strain evidence="9 10">CCMP2467</strain>
    </source>
</reference>
<dbReference type="Proteomes" id="UP000186817">
    <property type="component" value="Unassembled WGS sequence"/>
</dbReference>
<comment type="domain">
    <text evidence="7">The DHHC domain is required for palmitoyltransferase activity.</text>
</comment>
<keyword evidence="2 7" id="KW-0808">Transferase</keyword>
<protein>
    <recommendedName>
        <fullName evidence="7">Palmitoyltransferase</fullName>
        <ecNumber evidence="7">2.3.1.225</ecNumber>
    </recommendedName>
</protein>
<evidence type="ECO:0000256" key="6">
    <source>
        <dbReference type="ARBA" id="ARBA00023315"/>
    </source>
</evidence>
<comment type="similarity">
    <text evidence="7">Belongs to the DHHC palmitoyltransferase family.</text>
</comment>
<dbReference type="PROSITE" id="PS50216">
    <property type="entry name" value="DHHC"/>
    <property type="match status" value="1"/>
</dbReference>
<feature type="transmembrane region" description="Helical" evidence="7">
    <location>
        <begin position="48"/>
        <end position="67"/>
    </location>
</feature>
<gene>
    <name evidence="9" type="primary">Zdhhc2</name>
    <name evidence="9" type="ORF">AK812_SmicGene19420</name>
</gene>
<keyword evidence="6 7" id="KW-0012">Acyltransferase</keyword>
<evidence type="ECO:0000256" key="1">
    <source>
        <dbReference type="ARBA" id="ARBA00004141"/>
    </source>
</evidence>
<dbReference type="PANTHER" id="PTHR12246">
    <property type="entry name" value="PALMITOYLTRANSFERASE ZDHHC16"/>
    <property type="match status" value="1"/>
</dbReference>
<feature type="domain" description="Palmitoyltransferase DHHC" evidence="8">
    <location>
        <begin position="151"/>
        <end position="273"/>
    </location>
</feature>
<proteinExistence type="inferred from homology"/>
<evidence type="ECO:0000259" key="8">
    <source>
        <dbReference type="Pfam" id="PF01529"/>
    </source>
</evidence>
<dbReference type="GO" id="GO:0019706">
    <property type="term" value="F:protein-cysteine S-palmitoyltransferase activity"/>
    <property type="evidence" value="ECO:0007669"/>
    <property type="project" value="UniProtKB-EC"/>
</dbReference>
<dbReference type="OrthoDB" id="9909019at2759"/>
<feature type="transmembrane region" description="Helical" evidence="7">
    <location>
        <begin position="233"/>
        <end position="256"/>
    </location>
</feature>
<dbReference type="InterPro" id="IPR039859">
    <property type="entry name" value="PFA4/ZDH16/20/ERF2-like"/>
</dbReference>
<organism evidence="9 10">
    <name type="scientific">Symbiodinium microadriaticum</name>
    <name type="common">Dinoflagellate</name>
    <name type="synonym">Zooxanthella microadriatica</name>
    <dbReference type="NCBI Taxonomy" id="2951"/>
    <lineage>
        <taxon>Eukaryota</taxon>
        <taxon>Sar</taxon>
        <taxon>Alveolata</taxon>
        <taxon>Dinophyceae</taxon>
        <taxon>Suessiales</taxon>
        <taxon>Symbiodiniaceae</taxon>
        <taxon>Symbiodinium</taxon>
    </lineage>
</organism>
<evidence type="ECO:0000256" key="5">
    <source>
        <dbReference type="ARBA" id="ARBA00023136"/>
    </source>
</evidence>
<evidence type="ECO:0000313" key="10">
    <source>
        <dbReference type="Proteomes" id="UP000186817"/>
    </source>
</evidence>
<name>A0A1Q9DSI9_SYMMI</name>
<dbReference type="AlphaFoldDB" id="A0A1Q9DSI9"/>
<evidence type="ECO:0000256" key="2">
    <source>
        <dbReference type="ARBA" id="ARBA00022679"/>
    </source>
</evidence>
<feature type="transmembrane region" description="Helical" evidence="7">
    <location>
        <begin position="95"/>
        <end position="114"/>
    </location>
</feature>
<comment type="caution">
    <text evidence="9">The sequence shown here is derived from an EMBL/GenBank/DDBJ whole genome shotgun (WGS) entry which is preliminary data.</text>
</comment>
<keyword evidence="3 7" id="KW-0812">Transmembrane</keyword>
<keyword evidence="5 7" id="KW-0472">Membrane</keyword>
<dbReference type="EMBL" id="LSRX01000406">
    <property type="protein sequence ID" value="OLP98146.1"/>
    <property type="molecule type" value="Genomic_DNA"/>
</dbReference>
<feature type="transmembrane region" description="Helical" evidence="7">
    <location>
        <begin position="197"/>
        <end position="221"/>
    </location>
</feature>
<sequence>MPKLPLGTSSAPPPDGFFWFLLMHQDEMLGTMEPVKPVRQRFSEPQKFVPVAFMSGTMLFLYLVYVLQHCVPRMQLDVIPKHVDEDIRERGQLEFLVFHILTAMVVICYLRAIFTTAGTIPDGDRHWDYQAEDAMASFLPSFLKETKRSGDRRHCKWCSKFKPDRTHHCRVCRTCTLKMDHHCPWIYNCVGYYNYKYFFLLLLYSALDCHLMTITMAETVVRTTEVPTPFFSMFLVFFAATLAAFLGLLITLFFGFHCYLIVNAMSTIEFCEKHLPKGDGSETQNDLYDAGIYSNIKSALGDQALLWLLPISGPSGDGINFASVPISQQQKQPLKSYEELDATRKMARNGRDRKRYEMGVCDDDDTHPMYRR</sequence>
<accession>A0A1Q9DSI9</accession>
<dbReference type="InterPro" id="IPR001594">
    <property type="entry name" value="Palmitoyltrfase_DHHC"/>
</dbReference>
<keyword evidence="10" id="KW-1185">Reference proteome</keyword>
<evidence type="ECO:0000256" key="3">
    <source>
        <dbReference type="ARBA" id="ARBA00022692"/>
    </source>
</evidence>
<comment type="catalytic activity">
    <reaction evidence="7">
        <text>L-cysteinyl-[protein] + hexadecanoyl-CoA = S-hexadecanoyl-L-cysteinyl-[protein] + CoA</text>
        <dbReference type="Rhea" id="RHEA:36683"/>
        <dbReference type="Rhea" id="RHEA-COMP:10131"/>
        <dbReference type="Rhea" id="RHEA-COMP:11032"/>
        <dbReference type="ChEBI" id="CHEBI:29950"/>
        <dbReference type="ChEBI" id="CHEBI:57287"/>
        <dbReference type="ChEBI" id="CHEBI:57379"/>
        <dbReference type="ChEBI" id="CHEBI:74151"/>
        <dbReference type="EC" id="2.3.1.225"/>
    </reaction>
</comment>
<evidence type="ECO:0000313" key="9">
    <source>
        <dbReference type="EMBL" id="OLP98146.1"/>
    </source>
</evidence>
<dbReference type="GO" id="GO:0016020">
    <property type="term" value="C:membrane"/>
    <property type="evidence" value="ECO:0007669"/>
    <property type="project" value="UniProtKB-SubCell"/>
</dbReference>
<evidence type="ECO:0000256" key="4">
    <source>
        <dbReference type="ARBA" id="ARBA00022989"/>
    </source>
</evidence>
<dbReference type="EC" id="2.3.1.225" evidence="7"/>
<dbReference type="Pfam" id="PF01529">
    <property type="entry name" value="DHHC"/>
    <property type="match status" value="1"/>
</dbReference>
<keyword evidence="4 7" id="KW-1133">Transmembrane helix</keyword>
<evidence type="ECO:0000256" key="7">
    <source>
        <dbReference type="RuleBase" id="RU079119"/>
    </source>
</evidence>